<dbReference type="InterPro" id="IPR000028">
    <property type="entry name" value="Chloroperoxidase"/>
</dbReference>
<evidence type="ECO:0000256" key="4">
    <source>
        <dbReference type="ARBA" id="ARBA00022723"/>
    </source>
</evidence>
<keyword evidence="2" id="KW-0575">Peroxidase</keyword>
<dbReference type="Gene3D" id="1.10.489.10">
    <property type="entry name" value="Chloroperoxidase-like"/>
    <property type="match status" value="3"/>
</dbReference>
<evidence type="ECO:0000256" key="1">
    <source>
        <dbReference type="ARBA" id="ARBA00001970"/>
    </source>
</evidence>
<dbReference type="PANTHER" id="PTHR33577:SF9">
    <property type="entry name" value="PEROXIDASE STCC"/>
    <property type="match status" value="1"/>
</dbReference>
<feature type="region of interest" description="Disordered" evidence="8">
    <location>
        <begin position="23"/>
        <end position="42"/>
    </location>
</feature>
<comment type="similarity">
    <text evidence="7">Belongs to the chloroperoxidase family.</text>
</comment>
<dbReference type="InterPro" id="IPR036851">
    <property type="entry name" value="Chloroperoxidase-like_sf"/>
</dbReference>
<reference evidence="11 12" key="1">
    <citation type="journal article" date="2015" name="BMC Genomics">
        <title>Insights from the genome of Ophiocordyceps polyrhachis-furcata to pathogenicity and host specificity in insect fungi.</title>
        <authorList>
            <person name="Wichadakul D."/>
            <person name="Kobmoo N."/>
            <person name="Ingsriswang S."/>
            <person name="Tangphatsornruang S."/>
            <person name="Chantasingh D."/>
            <person name="Luangsa-ard J.J."/>
            <person name="Eurwilaichitr L."/>
        </authorList>
    </citation>
    <scope>NUCLEOTIDE SEQUENCE [LARGE SCALE GENOMIC DNA]</scope>
    <source>
        <strain evidence="11 12">BCC 54312</strain>
    </source>
</reference>
<evidence type="ECO:0000259" key="10">
    <source>
        <dbReference type="PROSITE" id="PS51405"/>
    </source>
</evidence>
<evidence type="ECO:0000256" key="3">
    <source>
        <dbReference type="ARBA" id="ARBA00022617"/>
    </source>
</evidence>
<sequence>MRVTPTAIVALLVVVTGHEANGLPNASSTAPSPSPSPSKVVGFDPERQLISTSGKHAFMPPRPDDRRGPCPGLNALANHGYLPRDGVGTVDDFVRATNEGMLILPSVQFQLVDVLNGLVLVYGMDVDFARFLATVGAVFAGDSVRWSIGGPPGGDLDPTLGLKERPRGLSGTHNHLYDTPQGPNGYDISTLTEFRSQRWDESVATNPNFFYGPFAGNIAQRAAYIFIYRFMSNHSADFPQGYLDGDVLKSFFGVEGQSGNFSHSPGHERIPDDWYRRAMGDELDFQGLSTDSRYMADRYPKFNFLGGNRGKVDSFTRVNISDFTRGAYDDDTIGEGRNAACFAVDFLSLVAPSHFADVFEDVSRPMAMLREIQKEASKECPAMDGVVRTMFDPFPGSMGQF</sequence>
<comment type="cofactor">
    <cofactor evidence="1">
        <name>heme b</name>
        <dbReference type="ChEBI" id="CHEBI:60344"/>
    </cofactor>
</comment>
<evidence type="ECO:0000256" key="2">
    <source>
        <dbReference type="ARBA" id="ARBA00022559"/>
    </source>
</evidence>
<protein>
    <recommendedName>
        <fullName evidence="10">Heme haloperoxidase family profile domain-containing protein</fullName>
    </recommendedName>
</protein>
<dbReference type="SUPFAM" id="SSF47571">
    <property type="entry name" value="Cloroperoxidase"/>
    <property type="match status" value="1"/>
</dbReference>
<dbReference type="Pfam" id="PF01328">
    <property type="entry name" value="Peroxidase_2"/>
    <property type="match status" value="2"/>
</dbReference>
<dbReference type="GO" id="GO:0046872">
    <property type="term" value="F:metal ion binding"/>
    <property type="evidence" value="ECO:0007669"/>
    <property type="project" value="UniProtKB-KW"/>
</dbReference>
<accession>A0A367L4Y6</accession>
<dbReference type="EMBL" id="LKCN02000014">
    <property type="protein sequence ID" value="RCI09490.1"/>
    <property type="molecule type" value="Genomic_DNA"/>
</dbReference>
<keyword evidence="3" id="KW-0349">Heme</keyword>
<evidence type="ECO:0000313" key="11">
    <source>
        <dbReference type="EMBL" id="RCI09490.1"/>
    </source>
</evidence>
<comment type="caution">
    <text evidence="11">The sequence shown here is derived from an EMBL/GenBank/DDBJ whole genome shotgun (WGS) entry which is preliminary data.</text>
</comment>
<dbReference type="AlphaFoldDB" id="A0A367L4Y6"/>
<keyword evidence="12" id="KW-1185">Reference proteome</keyword>
<dbReference type="PANTHER" id="PTHR33577">
    <property type="entry name" value="STERIGMATOCYSTIN BIOSYNTHESIS PEROXIDASE STCC-RELATED"/>
    <property type="match status" value="1"/>
</dbReference>
<keyword evidence="9" id="KW-0732">Signal</keyword>
<feature type="domain" description="Heme haloperoxidase family profile" evidence="10">
    <location>
        <begin position="54"/>
        <end position="290"/>
    </location>
</feature>
<evidence type="ECO:0000256" key="8">
    <source>
        <dbReference type="SAM" id="MobiDB-lite"/>
    </source>
</evidence>
<feature type="signal peptide" evidence="9">
    <location>
        <begin position="1"/>
        <end position="22"/>
    </location>
</feature>
<evidence type="ECO:0000313" key="12">
    <source>
        <dbReference type="Proteomes" id="UP000253664"/>
    </source>
</evidence>
<evidence type="ECO:0000256" key="9">
    <source>
        <dbReference type="SAM" id="SignalP"/>
    </source>
</evidence>
<keyword evidence="5" id="KW-0560">Oxidoreductase</keyword>
<evidence type="ECO:0000256" key="7">
    <source>
        <dbReference type="ARBA" id="ARBA00025795"/>
    </source>
</evidence>
<evidence type="ECO:0000256" key="6">
    <source>
        <dbReference type="ARBA" id="ARBA00023004"/>
    </source>
</evidence>
<feature type="chain" id="PRO_5016926708" description="Heme haloperoxidase family profile domain-containing protein" evidence="9">
    <location>
        <begin position="23"/>
        <end position="401"/>
    </location>
</feature>
<proteinExistence type="inferred from homology"/>
<dbReference type="Proteomes" id="UP000253664">
    <property type="component" value="Unassembled WGS sequence"/>
</dbReference>
<dbReference type="GO" id="GO:0004601">
    <property type="term" value="F:peroxidase activity"/>
    <property type="evidence" value="ECO:0007669"/>
    <property type="project" value="UniProtKB-KW"/>
</dbReference>
<dbReference type="OrthoDB" id="407298at2759"/>
<dbReference type="PROSITE" id="PS51405">
    <property type="entry name" value="HEME_HALOPEROXIDASE"/>
    <property type="match status" value="1"/>
</dbReference>
<evidence type="ECO:0000256" key="5">
    <source>
        <dbReference type="ARBA" id="ARBA00023002"/>
    </source>
</evidence>
<name>A0A367L4Y6_9HYPO</name>
<keyword evidence="6" id="KW-0408">Iron</keyword>
<organism evidence="11 12">
    <name type="scientific">Ophiocordyceps polyrhachis-furcata BCC 54312</name>
    <dbReference type="NCBI Taxonomy" id="1330021"/>
    <lineage>
        <taxon>Eukaryota</taxon>
        <taxon>Fungi</taxon>
        <taxon>Dikarya</taxon>
        <taxon>Ascomycota</taxon>
        <taxon>Pezizomycotina</taxon>
        <taxon>Sordariomycetes</taxon>
        <taxon>Hypocreomycetidae</taxon>
        <taxon>Hypocreales</taxon>
        <taxon>Ophiocordycipitaceae</taxon>
        <taxon>Ophiocordyceps</taxon>
    </lineage>
</organism>
<gene>
    <name evidence="11" type="ORF">L249_3968</name>
</gene>
<keyword evidence="4" id="KW-0479">Metal-binding</keyword>